<dbReference type="PANTHER" id="PTHR28004:SF8">
    <property type="entry name" value="D-SERINE DEAMINASE"/>
    <property type="match status" value="1"/>
</dbReference>
<keyword evidence="2" id="KW-0456">Lyase</keyword>
<dbReference type="Pfam" id="PF01168">
    <property type="entry name" value="Ala_racemase_N"/>
    <property type="match status" value="1"/>
</dbReference>
<dbReference type="InterPro" id="IPR029066">
    <property type="entry name" value="PLP-binding_barrel"/>
</dbReference>
<comment type="caution">
    <text evidence="4">The sequence shown here is derived from an EMBL/GenBank/DDBJ whole genome shotgun (WGS) entry which is preliminary data.</text>
</comment>
<protein>
    <submittedName>
        <fullName evidence="4">Amino acid deaminase</fullName>
    </submittedName>
</protein>
<reference evidence="4 5" key="1">
    <citation type="submission" date="2018-08" db="EMBL/GenBank/DDBJ databases">
        <title>Streptomyces NEAU-D10 sp. nov., a novel Actinomycete isolated from soil.</title>
        <authorList>
            <person name="Jin L."/>
        </authorList>
    </citation>
    <scope>NUCLEOTIDE SEQUENCE [LARGE SCALE GENOMIC DNA]</scope>
    <source>
        <strain evidence="4 5">NEAU-D10</strain>
    </source>
</reference>
<dbReference type="GO" id="GO:0016829">
    <property type="term" value="F:lyase activity"/>
    <property type="evidence" value="ECO:0007669"/>
    <property type="project" value="UniProtKB-KW"/>
</dbReference>
<dbReference type="SUPFAM" id="SSF51419">
    <property type="entry name" value="PLP-binding barrel"/>
    <property type="match status" value="1"/>
</dbReference>
<evidence type="ECO:0000256" key="2">
    <source>
        <dbReference type="ARBA" id="ARBA00023239"/>
    </source>
</evidence>
<comment type="similarity">
    <text evidence="1">Belongs to the DSD1 family.</text>
</comment>
<sequence>MVTTPHEGIDRGALRALGDERIDWRFKGLPVSAEASTVAELAARRPNVFDDGFVGPVLTIDADALEHNTTTMAKWCAERGVQLAPHGKTTMAPQLWARQLDAGAWGITAANTAQLRVYRAFGVANVLFANELADAPSLHWISTDLDRDPGYRFSCFADSPEVVQRMHDALTALRPAPTRPIDVLVEIGRTGGRAGARTVADALATARAVAKSPVLRLVGVGGYEGVLVNDPSPYSLEVIDSFLRRMREVTELIHQDGLFETDTVIVTAGGSCFFDQVADVLTAPWPAGLTVLPVLRSGCYIVHDDGFYRWMSPFSRETAGESSLRPALRAWGRVTSRPEPGLALVTAGKRDLSFDAWQPEPQLVRRDDGSTHPLHDCVIKEINDQHAFIRLAPGNDIRVGDWAGIGLAYPCTAFDKWQLIPVTRGETVIDFVRTFF</sequence>
<dbReference type="EMBL" id="QUAC01000483">
    <property type="protein sequence ID" value="REK84496.1"/>
    <property type="molecule type" value="Genomic_DNA"/>
</dbReference>
<dbReference type="RefSeq" id="WP_128512505.1">
    <property type="nucleotide sequence ID" value="NZ_QUAC01000483.1"/>
</dbReference>
<name>A0A371PPQ3_STRIH</name>
<evidence type="ECO:0000259" key="3">
    <source>
        <dbReference type="SMART" id="SM01119"/>
    </source>
</evidence>
<dbReference type="Proteomes" id="UP000262477">
    <property type="component" value="Unassembled WGS sequence"/>
</dbReference>
<accession>A0A371PPQ3</accession>
<evidence type="ECO:0000313" key="4">
    <source>
        <dbReference type="EMBL" id="REK84496.1"/>
    </source>
</evidence>
<feature type="domain" description="D-serine dehydratase-like" evidence="3">
    <location>
        <begin position="327"/>
        <end position="424"/>
    </location>
</feature>
<dbReference type="SMART" id="SM01119">
    <property type="entry name" value="D-ser_dehydrat"/>
    <property type="match status" value="1"/>
</dbReference>
<dbReference type="Gene3D" id="3.20.20.10">
    <property type="entry name" value="Alanine racemase"/>
    <property type="match status" value="1"/>
</dbReference>
<dbReference type="Gene3D" id="2.40.37.20">
    <property type="entry name" value="D-serine dehydratase-like domain"/>
    <property type="match status" value="1"/>
</dbReference>
<evidence type="ECO:0000256" key="1">
    <source>
        <dbReference type="ARBA" id="ARBA00005323"/>
    </source>
</evidence>
<dbReference type="InterPro" id="IPR001608">
    <property type="entry name" value="Ala_racemase_N"/>
</dbReference>
<evidence type="ECO:0000313" key="5">
    <source>
        <dbReference type="Proteomes" id="UP000262477"/>
    </source>
</evidence>
<dbReference type="PANTHER" id="PTHR28004">
    <property type="entry name" value="ZGC:162816-RELATED"/>
    <property type="match status" value="1"/>
</dbReference>
<gene>
    <name evidence="4" type="ORF">DY245_42795</name>
</gene>
<dbReference type="Pfam" id="PF14031">
    <property type="entry name" value="D-ser_dehydrat"/>
    <property type="match status" value="1"/>
</dbReference>
<dbReference type="AlphaFoldDB" id="A0A371PPQ3"/>
<dbReference type="InterPro" id="IPR042208">
    <property type="entry name" value="D-ser_dehydrat-like_sf"/>
</dbReference>
<keyword evidence="5" id="KW-1185">Reference proteome</keyword>
<dbReference type="OrthoDB" id="9811417at2"/>
<proteinExistence type="inferred from homology"/>
<dbReference type="InterPro" id="IPR026956">
    <property type="entry name" value="D-ser_dehydrat-like_dom"/>
</dbReference>
<organism evidence="4 5">
    <name type="scientific">Streptomyces inhibens</name>
    <dbReference type="NCBI Taxonomy" id="2293571"/>
    <lineage>
        <taxon>Bacteria</taxon>
        <taxon>Bacillati</taxon>
        <taxon>Actinomycetota</taxon>
        <taxon>Actinomycetes</taxon>
        <taxon>Kitasatosporales</taxon>
        <taxon>Streptomycetaceae</taxon>
        <taxon>Streptomyces</taxon>
    </lineage>
</organism>
<dbReference type="InterPro" id="IPR051466">
    <property type="entry name" value="D-amino_acid_metab_enzyme"/>
</dbReference>